<gene>
    <name evidence="2" type="ORF">CCAP1982_LOCUS13593</name>
</gene>
<organism evidence="2 3">
    <name type="scientific">Ceratitis capitata</name>
    <name type="common">Mediterranean fruit fly</name>
    <name type="synonym">Tephritis capitata</name>
    <dbReference type="NCBI Taxonomy" id="7213"/>
    <lineage>
        <taxon>Eukaryota</taxon>
        <taxon>Metazoa</taxon>
        <taxon>Ecdysozoa</taxon>
        <taxon>Arthropoda</taxon>
        <taxon>Hexapoda</taxon>
        <taxon>Insecta</taxon>
        <taxon>Pterygota</taxon>
        <taxon>Neoptera</taxon>
        <taxon>Endopterygota</taxon>
        <taxon>Diptera</taxon>
        <taxon>Brachycera</taxon>
        <taxon>Muscomorpha</taxon>
        <taxon>Tephritoidea</taxon>
        <taxon>Tephritidae</taxon>
        <taxon>Ceratitis</taxon>
        <taxon>Ceratitis</taxon>
    </lineage>
</organism>
<sequence length="222" mass="23237">MFICSSMNYASGLPPAVGPVCKLNKHMTVVCTLIWMCKDRLDIKVFEKPASGAAVDEVVVHSSLYIKPKANLRPQVRRVRSLPFAMPLNSVSLLEHVRVKRMPQYKRFGPQYGQSQANAAADANSIQFGPQGASSAASNAGSQAFNAFGPNGSFGASSAGTLTQASQSGLFGSSNSAGASMSQVFRLPNGQVINFASTNSFSNAPNGNNANSRGSSVSVGQA</sequence>
<feature type="region of interest" description="Disordered" evidence="1">
    <location>
        <begin position="200"/>
        <end position="222"/>
    </location>
</feature>
<dbReference type="EMBL" id="CAJHJT010000034">
    <property type="protein sequence ID" value="CAD7005234.1"/>
    <property type="molecule type" value="Genomic_DNA"/>
</dbReference>
<keyword evidence="3" id="KW-1185">Reference proteome</keyword>
<evidence type="ECO:0000313" key="2">
    <source>
        <dbReference type="EMBL" id="CAD7005234.1"/>
    </source>
</evidence>
<evidence type="ECO:0000256" key="1">
    <source>
        <dbReference type="SAM" id="MobiDB-lite"/>
    </source>
</evidence>
<evidence type="ECO:0000313" key="3">
    <source>
        <dbReference type="Proteomes" id="UP000606786"/>
    </source>
</evidence>
<accession>A0A811V2T2</accession>
<reference evidence="2" key="1">
    <citation type="submission" date="2020-11" db="EMBL/GenBank/DDBJ databases">
        <authorList>
            <person name="Whitehead M."/>
        </authorList>
    </citation>
    <scope>NUCLEOTIDE SEQUENCE</scope>
    <source>
        <strain evidence="2">EGII</strain>
    </source>
</reference>
<dbReference type="Proteomes" id="UP000606786">
    <property type="component" value="Unassembled WGS sequence"/>
</dbReference>
<dbReference type="AlphaFoldDB" id="A0A811V2T2"/>
<dbReference type="OrthoDB" id="6629392at2759"/>
<proteinExistence type="predicted"/>
<protein>
    <submittedName>
        <fullName evidence="2">(Mediterranean fruit fly) hypothetical protein</fullName>
    </submittedName>
</protein>
<comment type="caution">
    <text evidence="2">The sequence shown here is derived from an EMBL/GenBank/DDBJ whole genome shotgun (WGS) entry which is preliminary data.</text>
</comment>
<name>A0A811V2T2_CERCA</name>